<evidence type="ECO:0000256" key="2">
    <source>
        <dbReference type="ARBA" id="ARBA00022723"/>
    </source>
</evidence>
<dbReference type="FunFam" id="3.40.50.300:FF:001389">
    <property type="entry name" value="ATP-dependent DNA helicase RecQ"/>
    <property type="match status" value="1"/>
</dbReference>
<dbReference type="PROSITE" id="PS00690">
    <property type="entry name" value="DEAH_ATP_HELICASE"/>
    <property type="match status" value="1"/>
</dbReference>
<comment type="catalytic activity">
    <reaction evidence="11">
        <text>ATP + H2O = ADP + phosphate + H(+)</text>
        <dbReference type="Rhea" id="RHEA:13065"/>
        <dbReference type="ChEBI" id="CHEBI:15377"/>
        <dbReference type="ChEBI" id="CHEBI:15378"/>
        <dbReference type="ChEBI" id="CHEBI:30616"/>
        <dbReference type="ChEBI" id="CHEBI:43474"/>
        <dbReference type="ChEBI" id="CHEBI:456216"/>
    </reaction>
</comment>
<sequence length="707" mass="80662">MTRFGFVIGPNFCFQRKRAADLLKEKRRLCSFPHRTACHGGVIMSRSNERVTKTSVEHFLSLAAKKLREVFGYSQFLSGQEEVLQKLFCFGSALAVLPTGGGKSLCYQIPAILFPGVTVVVSPLIALMREQAQKLVQVGIAAGHMDSLQSAAEMRNLRKSLAEGRVKILFVSPERFNNEVFLSLLRTLEISLFVVDEAHCISEWGHNFRPDYLRLSHFARECKAAYRLGLTATATERVANDIIQRLNISPDSVVRKNFYRSNLVLNIRCSTSDLEKREQLLKFLCERERGPTLIYVTLQRTCEELAYFLVENGFQAQPYHAGLSDEQRTVTYDWFVKTCNPIVVATIAFGMGVDKPDIRYVYHYNLSKSLEAYSQEVGRAGRDGKLSYCDTFFAGTDIPVLETFIYGNTPDAGQISSFLTFLFENRKKSQIVNLPLYELATQFDMREVVLHTILVFLDVYWGLIKEVTPMFAEYRYQVLVEEDTLEGHLSDKQYILWKNVSAQAKKKLKWSYLDLSNLPLDIDMEQVQRLFDEVHTNGLIRLQAGKLQHRVQILQIPKDLKLLEQQLWRLVAERERSEVQRLDEMVQLATSSTCVSQAVSRYFGELIEPCGKCDRCCGENKEQDASKFSSKTWFAPINMAVWDTITKIEELPKDALSLAKFACGISSPRLREKKATKHELFGSLRDSGFRQVLQLALQHNGQSPTFL</sequence>
<dbReference type="Gene3D" id="3.40.50.300">
    <property type="entry name" value="P-loop containing nucleotide triphosphate hydrolases"/>
    <property type="match status" value="2"/>
</dbReference>
<dbReference type="SMART" id="SM00487">
    <property type="entry name" value="DEXDc"/>
    <property type="match status" value="1"/>
</dbReference>
<keyword evidence="8" id="KW-0413">Isomerase</keyword>
<proteinExistence type="inferred from homology"/>
<dbReference type="Proteomes" id="UP001300502">
    <property type="component" value="Unassembled WGS sequence"/>
</dbReference>
<dbReference type="Pfam" id="PF00270">
    <property type="entry name" value="DEAD"/>
    <property type="match status" value="1"/>
</dbReference>
<gene>
    <name evidence="14" type="ORF">GAYE_SCF08G3105</name>
</gene>
<evidence type="ECO:0000256" key="1">
    <source>
        <dbReference type="ARBA" id="ARBA00005446"/>
    </source>
</evidence>
<evidence type="ECO:0000259" key="13">
    <source>
        <dbReference type="PROSITE" id="PS51194"/>
    </source>
</evidence>
<evidence type="ECO:0000256" key="11">
    <source>
        <dbReference type="RuleBase" id="RU364117"/>
    </source>
</evidence>
<keyword evidence="6 11" id="KW-0067">ATP-binding</keyword>
<evidence type="ECO:0000256" key="3">
    <source>
        <dbReference type="ARBA" id="ARBA00022741"/>
    </source>
</evidence>
<dbReference type="InterPro" id="IPR001650">
    <property type="entry name" value="Helicase_C-like"/>
</dbReference>
<dbReference type="GO" id="GO:0030894">
    <property type="term" value="C:replisome"/>
    <property type="evidence" value="ECO:0007669"/>
    <property type="project" value="TreeGrafter"/>
</dbReference>
<keyword evidence="15" id="KW-1185">Reference proteome</keyword>
<keyword evidence="5 11" id="KW-0347">Helicase</keyword>
<dbReference type="GO" id="GO:0005524">
    <property type="term" value="F:ATP binding"/>
    <property type="evidence" value="ECO:0007669"/>
    <property type="project" value="UniProtKB-KW"/>
</dbReference>
<evidence type="ECO:0000259" key="12">
    <source>
        <dbReference type="PROSITE" id="PS51192"/>
    </source>
</evidence>
<keyword evidence="2" id="KW-0479">Metal-binding</keyword>
<dbReference type="InterPro" id="IPR014001">
    <property type="entry name" value="Helicase_ATP-bd"/>
</dbReference>
<dbReference type="GO" id="GO:0003677">
    <property type="term" value="F:DNA binding"/>
    <property type="evidence" value="ECO:0007669"/>
    <property type="project" value="UniProtKB-KW"/>
</dbReference>
<dbReference type="GO" id="GO:0009378">
    <property type="term" value="F:four-way junction helicase activity"/>
    <property type="evidence" value="ECO:0007669"/>
    <property type="project" value="TreeGrafter"/>
</dbReference>
<keyword evidence="4 11" id="KW-0378">Hydrolase</keyword>
<dbReference type="GO" id="GO:0006281">
    <property type="term" value="P:DNA repair"/>
    <property type="evidence" value="ECO:0007669"/>
    <property type="project" value="TreeGrafter"/>
</dbReference>
<evidence type="ECO:0000256" key="9">
    <source>
        <dbReference type="ARBA" id="ARBA00023242"/>
    </source>
</evidence>
<dbReference type="InterPro" id="IPR002464">
    <property type="entry name" value="DNA/RNA_helicase_DEAH_CS"/>
</dbReference>
<evidence type="ECO:0000313" key="15">
    <source>
        <dbReference type="Proteomes" id="UP001300502"/>
    </source>
</evidence>
<dbReference type="InterPro" id="IPR011545">
    <property type="entry name" value="DEAD/DEAH_box_helicase_dom"/>
</dbReference>
<dbReference type="InterPro" id="IPR032284">
    <property type="entry name" value="RecQ_Zn-bd"/>
</dbReference>
<dbReference type="InterPro" id="IPR027417">
    <property type="entry name" value="P-loop_NTPase"/>
</dbReference>
<reference evidence="14 15" key="1">
    <citation type="submission" date="2022-07" db="EMBL/GenBank/DDBJ databases">
        <title>Genome-wide signatures of adaptation to extreme environments.</title>
        <authorList>
            <person name="Cho C.H."/>
            <person name="Yoon H.S."/>
        </authorList>
    </citation>
    <scope>NUCLEOTIDE SEQUENCE [LARGE SCALE GENOMIC DNA]</scope>
    <source>
        <strain evidence="14 15">108.79 E11</strain>
    </source>
</reference>
<comment type="catalytic activity">
    <reaction evidence="10 11">
        <text>Couples ATP hydrolysis with the unwinding of duplex DNA by translocating in the 3'-5' direction.</text>
        <dbReference type="EC" id="5.6.2.4"/>
    </reaction>
</comment>
<dbReference type="GO" id="GO:0005634">
    <property type="term" value="C:nucleus"/>
    <property type="evidence" value="ECO:0007669"/>
    <property type="project" value="UniProtKB-SubCell"/>
</dbReference>
<dbReference type="GO" id="GO:0006310">
    <property type="term" value="P:DNA recombination"/>
    <property type="evidence" value="ECO:0007669"/>
    <property type="project" value="InterPro"/>
</dbReference>
<evidence type="ECO:0000256" key="8">
    <source>
        <dbReference type="ARBA" id="ARBA00023235"/>
    </source>
</evidence>
<keyword evidence="7" id="KW-0238">DNA-binding</keyword>
<dbReference type="SUPFAM" id="SSF52540">
    <property type="entry name" value="P-loop containing nucleoside triphosphate hydrolases"/>
    <property type="match status" value="1"/>
</dbReference>
<dbReference type="SMART" id="SM00490">
    <property type="entry name" value="HELICc"/>
    <property type="match status" value="1"/>
</dbReference>
<dbReference type="PANTHER" id="PTHR13710:SF105">
    <property type="entry name" value="ATP-DEPENDENT DNA HELICASE Q1"/>
    <property type="match status" value="1"/>
</dbReference>
<dbReference type="Pfam" id="PF16124">
    <property type="entry name" value="RecQ_Zn_bind"/>
    <property type="match status" value="1"/>
</dbReference>
<comment type="similarity">
    <text evidence="1 11">Belongs to the helicase family. RecQ subfamily.</text>
</comment>
<feature type="domain" description="Helicase ATP-binding" evidence="12">
    <location>
        <begin position="84"/>
        <end position="252"/>
    </location>
</feature>
<protein>
    <recommendedName>
        <fullName evidence="11">ATP-dependent DNA helicase</fullName>
        <ecNumber evidence="11">5.6.2.4</ecNumber>
    </recommendedName>
</protein>
<organism evidence="14 15">
    <name type="scientific">Galdieria yellowstonensis</name>
    <dbReference type="NCBI Taxonomy" id="3028027"/>
    <lineage>
        <taxon>Eukaryota</taxon>
        <taxon>Rhodophyta</taxon>
        <taxon>Bangiophyceae</taxon>
        <taxon>Galdieriales</taxon>
        <taxon>Galdieriaceae</taxon>
        <taxon>Galdieria</taxon>
    </lineage>
</organism>
<dbReference type="GO" id="GO:0005737">
    <property type="term" value="C:cytoplasm"/>
    <property type="evidence" value="ECO:0007669"/>
    <property type="project" value="TreeGrafter"/>
</dbReference>
<dbReference type="AlphaFoldDB" id="A0AAV9ICY0"/>
<name>A0AAV9ICY0_9RHOD</name>
<evidence type="ECO:0000256" key="6">
    <source>
        <dbReference type="ARBA" id="ARBA00022840"/>
    </source>
</evidence>
<dbReference type="GO" id="GO:0043138">
    <property type="term" value="F:3'-5' DNA helicase activity"/>
    <property type="evidence" value="ECO:0007669"/>
    <property type="project" value="UniProtKB-EC"/>
</dbReference>
<evidence type="ECO:0000313" key="14">
    <source>
        <dbReference type="EMBL" id="KAK4525199.1"/>
    </source>
</evidence>
<dbReference type="InterPro" id="IPR004589">
    <property type="entry name" value="DNA_helicase_ATP-dep_RecQ"/>
</dbReference>
<evidence type="ECO:0000256" key="7">
    <source>
        <dbReference type="ARBA" id="ARBA00023125"/>
    </source>
</evidence>
<dbReference type="Gene3D" id="1.10.10.10">
    <property type="entry name" value="Winged helix-like DNA-binding domain superfamily/Winged helix DNA-binding domain"/>
    <property type="match status" value="1"/>
</dbReference>
<dbReference type="NCBIfam" id="TIGR00614">
    <property type="entry name" value="recQ_fam"/>
    <property type="match status" value="1"/>
</dbReference>
<dbReference type="InterPro" id="IPR036388">
    <property type="entry name" value="WH-like_DNA-bd_sf"/>
</dbReference>
<dbReference type="GO" id="GO:0046872">
    <property type="term" value="F:metal ion binding"/>
    <property type="evidence" value="ECO:0007669"/>
    <property type="project" value="UniProtKB-KW"/>
</dbReference>
<keyword evidence="9 11" id="KW-0539">Nucleus</keyword>
<dbReference type="PROSITE" id="PS51194">
    <property type="entry name" value="HELICASE_CTER"/>
    <property type="match status" value="1"/>
</dbReference>
<dbReference type="PROSITE" id="PS51192">
    <property type="entry name" value="HELICASE_ATP_BIND_1"/>
    <property type="match status" value="1"/>
</dbReference>
<dbReference type="EC" id="5.6.2.4" evidence="11"/>
<dbReference type="GO" id="GO:0016787">
    <property type="term" value="F:hydrolase activity"/>
    <property type="evidence" value="ECO:0007669"/>
    <property type="project" value="UniProtKB-KW"/>
</dbReference>
<dbReference type="PANTHER" id="PTHR13710">
    <property type="entry name" value="DNA HELICASE RECQ FAMILY MEMBER"/>
    <property type="match status" value="1"/>
</dbReference>
<feature type="domain" description="Helicase C-terminal" evidence="13">
    <location>
        <begin position="276"/>
        <end position="440"/>
    </location>
</feature>
<dbReference type="Pfam" id="PF00271">
    <property type="entry name" value="Helicase_C"/>
    <property type="match status" value="1"/>
</dbReference>
<evidence type="ECO:0000256" key="5">
    <source>
        <dbReference type="ARBA" id="ARBA00022806"/>
    </source>
</evidence>
<keyword evidence="3 11" id="KW-0547">Nucleotide-binding</keyword>
<evidence type="ECO:0000256" key="10">
    <source>
        <dbReference type="ARBA" id="ARBA00034617"/>
    </source>
</evidence>
<comment type="caution">
    <text evidence="14">The sequence shown here is derived from an EMBL/GenBank/DDBJ whole genome shotgun (WGS) entry which is preliminary data.</text>
</comment>
<evidence type="ECO:0000256" key="4">
    <source>
        <dbReference type="ARBA" id="ARBA00022801"/>
    </source>
</evidence>
<dbReference type="EMBL" id="JANCYU010000028">
    <property type="protein sequence ID" value="KAK4525199.1"/>
    <property type="molecule type" value="Genomic_DNA"/>
</dbReference>
<comment type="subcellular location">
    <subcellularLocation>
        <location evidence="11">Nucleus</location>
    </subcellularLocation>
</comment>
<accession>A0AAV9ICY0</accession>